<dbReference type="PANTHER" id="PTHR44259">
    <property type="entry name" value="OS07G0183000 PROTEIN-RELATED"/>
    <property type="match status" value="1"/>
</dbReference>
<dbReference type="AlphaFoldDB" id="A0A315A336"/>
<reference evidence="2 3" key="1">
    <citation type="submission" date="2018-02" db="EMBL/GenBank/DDBJ databases">
        <title>Draft genome of wild Prunus yedoensis var. nudiflora.</title>
        <authorList>
            <person name="Baek S."/>
            <person name="Kim J.-H."/>
            <person name="Choi K."/>
            <person name="Kim G.-B."/>
            <person name="Cho A."/>
            <person name="Jang H."/>
            <person name="Shin C.-H."/>
            <person name="Yu H.-J."/>
            <person name="Mun J.-H."/>
        </authorList>
    </citation>
    <scope>NUCLEOTIDE SEQUENCE [LARGE SCALE GENOMIC DNA]</scope>
    <source>
        <strain evidence="3">cv. Jeju island</strain>
        <tissue evidence="2">Leaf</tissue>
    </source>
</reference>
<dbReference type="PANTHER" id="PTHR44259:SF114">
    <property type="entry name" value="OS06G0707300 PROTEIN"/>
    <property type="match status" value="1"/>
</dbReference>
<accession>A0A315A336</accession>
<name>A0A315A336_PRUYE</name>
<evidence type="ECO:0000313" key="2">
    <source>
        <dbReference type="EMBL" id="PQQ08556.1"/>
    </source>
</evidence>
<proteinExistence type="predicted"/>
<evidence type="ECO:0000313" key="3">
    <source>
        <dbReference type="Proteomes" id="UP000250321"/>
    </source>
</evidence>
<dbReference type="Proteomes" id="UP000250321">
    <property type="component" value="Unassembled WGS sequence"/>
</dbReference>
<dbReference type="STRING" id="2094558.A0A315A336"/>
<feature type="domain" description="KIB1-4 beta-propeller" evidence="1">
    <location>
        <begin position="68"/>
        <end position="354"/>
    </location>
</feature>
<dbReference type="Pfam" id="PF03478">
    <property type="entry name" value="Beta-prop_KIB1-4"/>
    <property type="match status" value="1"/>
</dbReference>
<evidence type="ECO:0000259" key="1">
    <source>
        <dbReference type="Pfam" id="PF03478"/>
    </source>
</evidence>
<dbReference type="Gene3D" id="1.20.1280.50">
    <property type="match status" value="1"/>
</dbReference>
<protein>
    <submittedName>
        <fullName evidence="2">F-box protein SKIP23</fullName>
    </submittedName>
</protein>
<dbReference type="InterPro" id="IPR005174">
    <property type="entry name" value="KIB1-4_b-propeller"/>
</dbReference>
<gene>
    <name evidence="2" type="ORF">Pyn_36601</name>
</gene>
<dbReference type="SUPFAM" id="SSF81383">
    <property type="entry name" value="F-box domain"/>
    <property type="match status" value="1"/>
</dbReference>
<dbReference type="OrthoDB" id="600964at2759"/>
<sequence>MGVDWTQLPPELVESIAKKLTIYADYLRFRVVCHSWLAYVPKTPQHLPPQLPWLMLPQSQPNQTHRAFFNLSNSRVHFLHLPEASHRKRRCGSSHGWLVILHETPTVLLVNPLTRAKRHLPPLSAFPNVVRFDYSEVGREYALRSSAGDVYTRSLAQMRDSFLKKVVLSSSPLEASGFTALAILSQTGDLTYCRDGDQSWTFIEGARSFSEDVISVNGLFYAVDSKGVVAVCDVEGPSAPRVAIIPTPRLDDAADMRYLVNSGTDLLLVSRYLEIERWDNTNVNYRTTGFDVFRMNWVGSRWEKVENLGERMVFIGENSSFSLSASDFPGSVGNCIYFTDDYSESNYESGLGGYDSGIFRIWDGTIQELPPYPRNSNYEVHWPPGSLPLWVIPNPC</sequence>
<dbReference type="InterPro" id="IPR050942">
    <property type="entry name" value="F-box_BR-signaling"/>
</dbReference>
<keyword evidence="3" id="KW-1185">Reference proteome</keyword>
<organism evidence="2 3">
    <name type="scientific">Prunus yedoensis var. nudiflora</name>
    <dbReference type="NCBI Taxonomy" id="2094558"/>
    <lineage>
        <taxon>Eukaryota</taxon>
        <taxon>Viridiplantae</taxon>
        <taxon>Streptophyta</taxon>
        <taxon>Embryophyta</taxon>
        <taxon>Tracheophyta</taxon>
        <taxon>Spermatophyta</taxon>
        <taxon>Magnoliopsida</taxon>
        <taxon>eudicotyledons</taxon>
        <taxon>Gunneridae</taxon>
        <taxon>Pentapetalae</taxon>
        <taxon>rosids</taxon>
        <taxon>fabids</taxon>
        <taxon>Rosales</taxon>
        <taxon>Rosaceae</taxon>
        <taxon>Amygdaloideae</taxon>
        <taxon>Amygdaleae</taxon>
        <taxon>Prunus</taxon>
    </lineage>
</organism>
<dbReference type="InterPro" id="IPR036047">
    <property type="entry name" value="F-box-like_dom_sf"/>
</dbReference>
<dbReference type="EMBL" id="PJQY01000709">
    <property type="protein sequence ID" value="PQQ08556.1"/>
    <property type="molecule type" value="Genomic_DNA"/>
</dbReference>
<comment type="caution">
    <text evidence="2">The sequence shown here is derived from an EMBL/GenBank/DDBJ whole genome shotgun (WGS) entry which is preliminary data.</text>
</comment>